<feature type="transmembrane region" description="Helical" evidence="1">
    <location>
        <begin position="37"/>
        <end position="57"/>
    </location>
</feature>
<organism evidence="2 3">
    <name type="scientific">Lentzea albidocapillata subsp. violacea</name>
    <dbReference type="NCBI Taxonomy" id="128104"/>
    <lineage>
        <taxon>Bacteria</taxon>
        <taxon>Bacillati</taxon>
        <taxon>Actinomycetota</taxon>
        <taxon>Actinomycetes</taxon>
        <taxon>Pseudonocardiales</taxon>
        <taxon>Pseudonocardiaceae</taxon>
        <taxon>Lentzea</taxon>
    </lineage>
</organism>
<protein>
    <submittedName>
        <fullName evidence="2">Uncharacterized protein</fullName>
    </submittedName>
</protein>
<keyword evidence="1" id="KW-0472">Membrane</keyword>
<gene>
    <name evidence="2" type="ORF">SAMN04488074_101218</name>
</gene>
<name>A0A1G8Q243_9PSEU</name>
<dbReference type="AlphaFoldDB" id="A0A1G8Q243"/>
<dbReference type="Proteomes" id="UP000199682">
    <property type="component" value="Unassembled WGS sequence"/>
</dbReference>
<evidence type="ECO:0000313" key="3">
    <source>
        <dbReference type="Proteomes" id="UP000199682"/>
    </source>
</evidence>
<dbReference type="Pfam" id="PF19733">
    <property type="entry name" value="DUF6223"/>
    <property type="match status" value="1"/>
</dbReference>
<accession>A0A1G8Q243</accession>
<keyword evidence="1" id="KW-0812">Transmembrane</keyword>
<proteinExistence type="predicted"/>
<reference evidence="3" key="1">
    <citation type="submission" date="2016-10" db="EMBL/GenBank/DDBJ databases">
        <authorList>
            <person name="Varghese N."/>
            <person name="Submissions S."/>
        </authorList>
    </citation>
    <scope>NUCLEOTIDE SEQUENCE [LARGE SCALE GENOMIC DNA]</scope>
    <source>
        <strain evidence="3">DSM 44796</strain>
    </source>
</reference>
<feature type="transmembrane region" description="Helical" evidence="1">
    <location>
        <begin position="63"/>
        <end position="86"/>
    </location>
</feature>
<sequence length="98" mass="9490">MLLSAAYEMSAGRTLSLIGVVVGVIGLLALTRRGLWAVVLGAVGAVIGVAVVVMAQGGPGTGYGIVGGYLSLAVGVSGVVLGGLAMRRAARAAAPRAS</sequence>
<dbReference type="EMBL" id="FNET01000001">
    <property type="protein sequence ID" value="SDI98781.1"/>
    <property type="molecule type" value="Genomic_DNA"/>
</dbReference>
<dbReference type="RefSeq" id="WP_338061026.1">
    <property type="nucleotide sequence ID" value="NZ_FNET01000001.1"/>
</dbReference>
<evidence type="ECO:0000313" key="2">
    <source>
        <dbReference type="EMBL" id="SDI98781.1"/>
    </source>
</evidence>
<dbReference type="InterPro" id="IPR045770">
    <property type="entry name" value="DUF6223"/>
</dbReference>
<evidence type="ECO:0000256" key="1">
    <source>
        <dbReference type="SAM" id="Phobius"/>
    </source>
</evidence>
<feature type="transmembrane region" description="Helical" evidence="1">
    <location>
        <begin position="12"/>
        <end position="30"/>
    </location>
</feature>
<keyword evidence="1" id="KW-1133">Transmembrane helix</keyword>